<feature type="transmembrane region" description="Helical" evidence="7">
    <location>
        <begin position="393"/>
        <end position="414"/>
    </location>
</feature>
<keyword evidence="2" id="KW-0813">Transport</keyword>
<dbReference type="PANTHER" id="PTHR23501:SF109">
    <property type="entry name" value="MAJOR FACILITATOR SUPERFAMILY (MFS) PROFILE DOMAIN-CONTAINING PROTEIN-RELATED"/>
    <property type="match status" value="1"/>
</dbReference>
<feature type="region of interest" description="Disordered" evidence="6">
    <location>
        <begin position="610"/>
        <end position="639"/>
    </location>
</feature>
<dbReference type="GO" id="GO:0005886">
    <property type="term" value="C:plasma membrane"/>
    <property type="evidence" value="ECO:0007669"/>
    <property type="project" value="TreeGrafter"/>
</dbReference>
<dbReference type="Gene3D" id="1.20.1250.20">
    <property type="entry name" value="MFS general substrate transporter like domains"/>
    <property type="match status" value="1"/>
</dbReference>
<dbReference type="RefSeq" id="XP_022517040.1">
    <property type="nucleotide sequence ID" value="XM_022650426.1"/>
</dbReference>
<protein>
    <recommendedName>
        <fullName evidence="8">Major facilitator superfamily (MFS) profile domain-containing protein</fullName>
    </recommendedName>
</protein>
<dbReference type="Proteomes" id="UP000077002">
    <property type="component" value="Unassembled WGS sequence"/>
</dbReference>
<organism evidence="9 10">
    <name type="scientific">Fonsecaea monophora</name>
    <dbReference type="NCBI Taxonomy" id="254056"/>
    <lineage>
        <taxon>Eukaryota</taxon>
        <taxon>Fungi</taxon>
        <taxon>Dikarya</taxon>
        <taxon>Ascomycota</taxon>
        <taxon>Pezizomycotina</taxon>
        <taxon>Eurotiomycetes</taxon>
        <taxon>Chaetothyriomycetidae</taxon>
        <taxon>Chaetothyriales</taxon>
        <taxon>Herpotrichiellaceae</taxon>
        <taxon>Fonsecaea</taxon>
    </lineage>
</organism>
<feature type="transmembrane region" description="Helical" evidence="7">
    <location>
        <begin position="259"/>
        <end position="279"/>
    </location>
</feature>
<keyword evidence="10" id="KW-1185">Reference proteome</keyword>
<dbReference type="OrthoDB" id="2587356at2759"/>
<feature type="compositionally biased region" description="Polar residues" evidence="6">
    <location>
        <begin position="627"/>
        <end position="639"/>
    </location>
</feature>
<feature type="transmembrane region" description="Helical" evidence="7">
    <location>
        <begin position="363"/>
        <end position="386"/>
    </location>
</feature>
<feature type="transmembrane region" description="Helical" evidence="7">
    <location>
        <begin position="291"/>
        <end position="308"/>
    </location>
</feature>
<proteinExistence type="predicted"/>
<gene>
    <name evidence="9" type="ORF">AYO21_00436</name>
</gene>
<feature type="transmembrane region" description="Helical" evidence="7">
    <location>
        <begin position="329"/>
        <end position="351"/>
    </location>
</feature>
<evidence type="ECO:0000256" key="2">
    <source>
        <dbReference type="ARBA" id="ARBA00022448"/>
    </source>
</evidence>
<dbReference type="GeneID" id="34595618"/>
<keyword evidence="3 7" id="KW-0812">Transmembrane</keyword>
<keyword evidence="4 7" id="KW-1133">Transmembrane helix</keyword>
<feature type="transmembrane region" description="Helical" evidence="7">
    <location>
        <begin position="183"/>
        <end position="206"/>
    </location>
</feature>
<feature type="transmembrane region" description="Helical" evidence="7">
    <location>
        <begin position="59"/>
        <end position="85"/>
    </location>
</feature>
<comment type="subcellular location">
    <subcellularLocation>
        <location evidence="1">Membrane</location>
        <topology evidence="1">Multi-pass membrane protein</topology>
    </subcellularLocation>
</comment>
<feature type="transmembrane region" description="Helical" evidence="7">
    <location>
        <begin position="571"/>
        <end position="589"/>
    </location>
</feature>
<dbReference type="SUPFAM" id="SSF103473">
    <property type="entry name" value="MFS general substrate transporter"/>
    <property type="match status" value="1"/>
</dbReference>
<dbReference type="PROSITE" id="PS50850">
    <property type="entry name" value="MFS"/>
    <property type="match status" value="1"/>
</dbReference>
<evidence type="ECO:0000313" key="10">
    <source>
        <dbReference type="Proteomes" id="UP000077002"/>
    </source>
</evidence>
<keyword evidence="5 7" id="KW-0472">Membrane</keyword>
<feature type="transmembrane region" description="Helical" evidence="7">
    <location>
        <begin position="420"/>
        <end position="444"/>
    </location>
</feature>
<evidence type="ECO:0000256" key="6">
    <source>
        <dbReference type="SAM" id="MobiDB-lite"/>
    </source>
</evidence>
<dbReference type="InterPro" id="IPR036259">
    <property type="entry name" value="MFS_trans_sf"/>
</dbReference>
<feature type="region of interest" description="Disordered" evidence="6">
    <location>
        <begin position="1"/>
        <end position="23"/>
    </location>
</feature>
<accession>A0A177FLI3</accession>
<evidence type="ECO:0000256" key="3">
    <source>
        <dbReference type="ARBA" id="ARBA00022692"/>
    </source>
</evidence>
<evidence type="ECO:0000256" key="1">
    <source>
        <dbReference type="ARBA" id="ARBA00004141"/>
    </source>
</evidence>
<evidence type="ECO:0000259" key="8">
    <source>
        <dbReference type="PROSITE" id="PS50850"/>
    </source>
</evidence>
<dbReference type="PANTHER" id="PTHR23501">
    <property type="entry name" value="MAJOR FACILITATOR SUPERFAMILY"/>
    <property type="match status" value="1"/>
</dbReference>
<evidence type="ECO:0000256" key="4">
    <source>
        <dbReference type="ARBA" id="ARBA00022989"/>
    </source>
</evidence>
<feature type="transmembrane region" description="Helical" evidence="7">
    <location>
        <begin position="218"/>
        <end position="238"/>
    </location>
</feature>
<feature type="transmembrane region" description="Helical" evidence="7">
    <location>
        <begin position="148"/>
        <end position="171"/>
    </location>
</feature>
<dbReference type="EMBL" id="LVKK01000002">
    <property type="protein sequence ID" value="OAG45088.1"/>
    <property type="molecule type" value="Genomic_DNA"/>
</dbReference>
<feature type="domain" description="Major facilitator superfamily (MFS) profile" evidence="8">
    <location>
        <begin position="60"/>
        <end position="594"/>
    </location>
</feature>
<dbReference type="Pfam" id="PF06609">
    <property type="entry name" value="TRI12"/>
    <property type="match status" value="1"/>
</dbReference>
<feature type="transmembrane region" description="Helical" evidence="7">
    <location>
        <begin position="97"/>
        <end position="118"/>
    </location>
</feature>
<feature type="transmembrane region" description="Helical" evidence="7">
    <location>
        <begin position="125"/>
        <end position="142"/>
    </location>
</feature>
<comment type="caution">
    <text evidence="9">The sequence shown here is derived from an EMBL/GenBank/DDBJ whole genome shotgun (WGS) entry which is preliminary data.</text>
</comment>
<dbReference type="AlphaFoldDB" id="A0A177FLI3"/>
<evidence type="ECO:0000313" key="9">
    <source>
        <dbReference type="EMBL" id="OAG45088.1"/>
    </source>
</evidence>
<feature type="compositionally biased region" description="Basic and acidic residues" evidence="6">
    <location>
        <begin position="1"/>
        <end position="10"/>
    </location>
</feature>
<dbReference type="InterPro" id="IPR010573">
    <property type="entry name" value="MFS_Str1/Tri12-like"/>
</dbReference>
<reference evidence="9 10" key="1">
    <citation type="submission" date="2016-03" db="EMBL/GenBank/DDBJ databases">
        <title>Draft genome sequence of the Fonsecaea monophora CBS 269.37.</title>
        <authorList>
            <person name="Bombassaro A."/>
            <person name="Vinicius W.A."/>
            <person name="De Hoog S."/>
            <person name="Sun J."/>
            <person name="Souza E.M."/>
            <person name="Raittz R.T."/>
            <person name="Costa F."/>
            <person name="Leao A.C."/>
            <person name="Tadra-Sfeir M.Z."/>
            <person name="Baura V."/>
            <person name="Balsanelli E."/>
            <person name="Pedrosa F.O."/>
            <person name="Moreno L.F."/>
            <person name="Steffens M.B."/>
            <person name="Xi L."/>
            <person name="Bocca A.L."/>
            <person name="Felipe M.S."/>
            <person name="Teixeira M."/>
            <person name="Telles Filho F.Q."/>
            <person name="Azevedo C.M."/>
            <person name="Gomes R."/>
            <person name="Vicente V.A."/>
        </authorList>
    </citation>
    <scope>NUCLEOTIDE SEQUENCE [LARGE SCALE GENOMIC DNA]</scope>
    <source>
        <strain evidence="9 10">CBS 269.37</strain>
    </source>
</reference>
<sequence length="639" mass="68744">MSASIEEKTSGTEVETVEQARSEARHVPVHEIPLDLDNPHQAALEDNPEKAETLTWPTLLAILSLSFSYVCPISCGFILVTGILVPIGTDLGDTDHISWIVGGWSIASSVSFSLAGSLSDVFGRRWTVVAGEVIAIVGSIIACTAKSTLMLAAASTVIGFGCGIIFVSYAGIQELVPNKWRGLLGLTECAMILPWAFAGTLIATTLNANTAAKWRWCYYIGIIYGVLSLAGTLVFYWPPPRPQYDFSKSRWQQVKDVDYVGFLLYTGGLTIFLIGLTWAGTDGHAWDSASVIAPIIVGFLTLTACFVYDFTLAKQPFFPYSLFRQVREFTVLLVVVFVAGVVFYSFAGLLPQGSLYMFTSDPIQIGIIALPNGAAQLLFGGILTLFMGKFGHLKLQVIVLLVFQTVFTAAYAGVVPSNRAGWMAFQFFGVGPFAMITLICYVIAGLNVPLRHLGIASGLIGTFRSGGGSVGNAGTWIWDRNRSSLTLTKTPKVFNTILNGVVKNEIPKKIAEVATAHNLSPQQLAALIPATAQNAVGIPGAFASVPGITPAIEQAAAMAYREAYAFAFRRVFFSSIPFGVIAIICALFIKDPSQYLTNHTAVHMVREGALGKTHRPHNAPGEDSQEKSGSNTDQSLEGR</sequence>
<name>A0A177FLI3_9EURO</name>
<evidence type="ECO:0000256" key="5">
    <source>
        <dbReference type="ARBA" id="ARBA00023136"/>
    </source>
</evidence>
<dbReference type="GO" id="GO:0022857">
    <property type="term" value="F:transmembrane transporter activity"/>
    <property type="evidence" value="ECO:0007669"/>
    <property type="project" value="InterPro"/>
</dbReference>
<dbReference type="InterPro" id="IPR020846">
    <property type="entry name" value="MFS_dom"/>
</dbReference>
<evidence type="ECO:0000256" key="7">
    <source>
        <dbReference type="SAM" id="Phobius"/>
    </source>
</evidence>